<dbReference type="Proteomes" id="UP001327560">
    <property type="component" value="Chromosome 6"/>
</dbReference>
<feature type="compositionally biased region" description="Pro residues" evidence="6">
    <location>
        <begin position="422"/>
        <end position="441"/>
    </location>
</feature>
<dbReference type="PANTHER" id="PTHR23213:SF269">
    <property type="entry name" value="FORMIN-LIKE PROTEIN 5"/>
    <property type="match status" value="1"/>
</dbReference>
<evidence type="ECO:0000256" key="2">
    <source>
        <dbReference type="ARBA" id="ARBA00022729"/>
    </source>
</evidence>
<protein>
    <recommendedName>
        <fullName evidence="4">Formin-like protein</fullName>
    </recommendedName>
</protein>
<keyword evidence="11" id="KW-1185">Reference proteome</keyword>
<dbReference type="EMBL" id="CP136895">
    <property type="protein sequence ID" value="WOL10380.1"/>
    <property type="molecule type" value="Genomic_DNA"/>
</dbReference>
<dbReference type="InterPro" id="IPR027643">
    <property type="entry name" value="Formin-like_plant"/>
</dbReference>
<dbReference type="Pfam" id="PF02181">
    <property type="entry name" value="FH2"/>
    <property type="match status" value="1"/>
</dbReference>
<evidence type="ECO:0000313" key="11">
    <source>
        <dbReference type="Proteomes" id="UP001327560"/>
    </source>
</evidence>
<dbReference type="InterPro" id="IPR042201">
    <property type="entry name" value="FH2_Formin_sf"/>
</dbReference>
<feature type="coiled-coil region" evidence="5">
    <location>
        <begin position="902"/>
        <end position="929"/>
    </location>
</feature>
<dbReference type="GO" id="GO:0016020">
    <property type="term" value="C:membrane"/>
    <property type="evidence" value="ECO:0007669"/>
    <property type="project" value="UniProtKB-SubCell"/>
</dbReference>
<dbReference type="PANTHER" id="PTHR23213">
    <property type="entry name" value="FORMIN-RELATED"/>
    <property type="match status" value="1"/>
</dbReference>
<proteinExistence type="inferred from homology"/>
<dbReference type="AlphaFoldDB" id="A0AAQ3QJG3"/>
<dbReference type="GO" id="GO:0051015">
    <property type="term" value="F:actin filament binding"/>
    <property type="evidence" value="ECO:0007669"/>
    <property type="project" value="InterPro"/>
</dbReference>
<keyword evidence="5" id="KW-0175">Coiled coil</keyword>
<organism evidence="10 11">
    <name type="scientific">Canna indica</name>
    <name type="common">Indian-shot</name>
    <dbReference type="NCBI Taxonomy" id="4628"/>
    <lineage>
        <taxon>Eukaryota</taxon>
        <taxon>Viridiplantae</taxon>
        <taxon>Streptophyta</taxon>
        <taxon>Embryophyta</taxon>
        <taxon>Tracheophyta</taxon>
        <taxon>Spermatophyta</taxon>
        <taxon>Magnoliopsida</taxon>
        <taxon>Liliopsida</taxon>
        <taxon>Zingiberales</taxon>
        <taxon>Cannaceae</taxon>
        <taxon>Canna</taxon>
    </lineage>
</organism>
<evidence type="ECO:0000259" key="9">
    <source>
        <dbReference type="PROSITE" id="PS51444"/>
    </source>
</evidence>
<dbReference type="GO" id="GO:0045010">
    <property type="term" value="P:actin nucleation"/>
    <property type="evidence" value="ECO:0007669"/>
    <property type="project" value="InterPro"/>
</dbReference>
<feature type="region of interest" description="Disordered" evidence="6">
    <location>
        <begin position="969"/>
        <end position="1024"/>
    </location>
</feature>
<feature type="compositionally biased region" description="Pro residues" evidence="6">
    <location>
        <begin position="504"/>
        <end position="522"/>
    </location>
</feature>
<evidence type="ECO:0000256" key="8">
    <source>
        <dbReference type="SAM" id="SignalP"/>
    </source>
</evidence>
<dbReference type="SMART" id="SM00498">
    <property type="entry name" value="FH2"/>
    <property type="match status" value="1"/>
</dbReference>
<accession>A0AAQ3QJG3</accession>
<feature type="chain" id="PRO_5042990567" description="Formin-like protein" evidence="8">
    <location>
        <begin position="28"/>
        <end position="1024"/>
    </location>
</feature>
<evidence type="ECO:0000256" key="6">
    <source>
        <dbReference type="SAM" id="MobiDB-lite"/>
    </source>
</evidence>
<dbReference type="SUPFAM" id="SSF101447">
    <property type="entry name" value="Formin homology 2 domain (FH2 domain)"/>
    <property type="match status" value="1"/>
</dbReference>
<feature type="signal peptide" evidence="8">
    <location>
        <begin position="1"/>
        <end position="27"/>
    </location>
</feature>
<evidence type="ECO:0000313" key="10">
    <source>
        <dbReference type="EMBL" id="WOL10380.1"/>
    </source>
</evidence>
<name>A0AAQ3QJG3_9LILI</name>
<sequence>MMTLSKGALFAVCTLLFLVLVPQGSQGRQCQLFNLADCEVEKMLLDCGMRLEDIYEIMNNLDFPFMVGTIRDAKQNYLKTEPQSKDDKDEAAFPLSPHYENYLECLRKQNEQAGLLSKDDKGETASSLSPHLEHYFECLRKQHHQADDTREWNDSKKWYSYYLSPLLGLNPASRRRLADDTENSMLDSANRIPAKQQEDINKTIAEAVVFSVVGTSLVAVTIFIIYMKCRKKKAYIHHSIRDDRPLLSLTLSDFSGSSQNSFGVSNLSEKNRVGFMSPNAELPPLGDGSAELPPLPLPPGRLHQRLSNASMESASVHQRLSNASVHQRLSNAMMESPSVHQRLSNAMMESPSVHQRLSNAMMESPSVHQRLSNASIHQRLSNASIHQRLSNASIHQRLSNAMMEPPSAPTNGPAGIPTSSPLAPPPPPPPLSHRPPSPVVAPPVGGAAPSAPFPPPPPNTSSRAPPPPPPPNRNSSVPPPPLPPGKNSSGPPPPPSSGKNPGGAGPPPPPMKTNAPRPPPGNPNSKVPRPAPLAPNGMDSSSKTKLKPFFWDKVLANPDQSMVWSQLRGGSFQFDEEMIESLFGYAAANKPKVEGKESTAKSPQYVRILDAKKSQNLAISLKALNVKIDEVRHALMEGRFTFQHQTEAHYFRNYNISGNKLPVELIQTLIKMAPTSDEELRLRLYTGNYSELALAEQFLKALLDIPFAFQRLEVLLFMASLPEDISSSKQSFSTLEVACGELKNSRLFLKLLEAVLKTGNRMNDGTFRGGAQAFKLDTLLKLSDVKGTDGKTTLLHFVVQEIIRSEGVRAVRMARERSGSLSIVDLNDLSDDSLHESEDYFRKLGLKVVSGLGDELQNVKKAACLDSDALMSLVASLGLRLVKTKEFLNTSMKSLEEESGFHQMLKDFVEQAENEITFLLEEEKRIRSLVKITIDFFHGNTAKDEGLRLFVIVRDFLVILEKVCKEVREAPPQKKAKQPPPKNTEIPSSTPPVPDPKQRLFPAIMDRRVDSSSSDDSDDSDDDT</sequence>
<feature type="transmembrane region" description="Helical" evidence="7">
    <location>
        <begin position="207"/>
        <end position="227"/>
    </location>
</feature>
<evidence type="ECO:0000256" key="7">
    <source>
        <dbReference type="SAM" id="Phobius"/>
    </source>
</evidence>
<gene>
    <name evidence="10" type="ORF">Cni_G19135</name>
</gene>
<keyword evidence="7" id="KW-0472">Membrane</keyword>
<feature type="domain" description="FH2" evidence="9">
    <location>
        <begin position="536"/>
        <end position="986"/>
    </location>
</feature>
<dbReference type="Gene3D" id="1.20.58.2220">
    <property type="entry name" value="Formin, FH2 domain"/>
    <property type="match status" value="1"/>
</dbReference>
<comment type="subcellular location">
    <subcellularLocation>
        <location evidence="1">Membrane</location>
        <topology evidence="1">Single-pass membrane protein</topology>
    </subcellularLocation>
</comment>
<feature type="compositionally biased region" description="Pro residues" evidence="6">
    <location>
        <begin position="451"/>
        <end position="496"/>
    </location>
</feature>
<evidence type="ECO:0000256" key="3">
    <source>
        <dbReference type="ARBA" id="ARBA00025793"/>
    </source>
</evidence>
<evidence type="ECO:0000256" key="4">
    <source>
        <dbReference type="RuleBase" id="RU361260"/>
    </source>
</evidence>
<dbReference type="InterPro" id="IPR015425">
    <property type="entry name" value="FH2_Formin"/>
</dbReference>
<feature type="region of interest" description="Disordered" evidence="6">
    <location>
        <begin position="402"/>
        <end position="544"/>
    </location>
</feature>
<comment type="similarity">
    <text evidence="3">Belongs to the formin-like family. Class-I subfamily.</text>
</comment>
<evidence type="ECO:0000256" key="5">
    <source>
        <dbReference type="SAM" id="Coils"/>
    </source>
</evidence>
<keyword evidence="7" id="KW-0812">Transmembrane</keyword>
<keyword evidence="7" id="KW-1133">Transmembrane helix</keyword>
<evidence type="ECO:0000256" key="1">
    <source>
        <dbReference type="ARBA" id="ARBA00004167"/>
    </source>
</evidence>
<feature type="compositionally biased region" description="Acidic residues" evidence="6">
    <location>
        <begin position="1013"/>
        <end position="1024"/>
    </location>
</feature>
<reference evidence="10 11" key="1">
    <citation type="submission" date="2023-10" db="EMBL/GenBank/DDBJ databases">
        <title>Chromosome-scale genome assembly provides insights into flower coloration mechanisms of Canna indica.</title>
        <authorList>
            <person name="Li C."/>
        </authorList>
    </citation>
    <scope>NUCLEOTIDE SEQUENCE [LARGE SCALE GENOMIC DNA]</scope>
    <source>
        <tissue evidence="10">Flower</tissue>
    </source>
</reference>
<dbReference type="PROSITE" id="PS51444">
    <property type="entry name" value="FH2"/>
    <property type="match status" value="1"/>
</dbReference>
<keyword evidence="2 8" id="KW-0732">Signal</keyword>